<protein>
    <submittedName>
        <fullName evidence="2">Uncharacterized protein</fullName>
    </submittedName>
</protein>
<evidence type="ECO:0000256" key="1">
    <source>
        <dbReference type="SAM" id="Phobius"/>
    </source>
</evidence>
<dbReference type="Proteomes" id="UP000317512">
    <property type="component" value="Chromosome"/>
</dbReference>
<dbReference type="RefSeq" id="WP_146309114.1">
    <property type="nucleotide sequence ID" value="NZ_CP041663.1"/>
</dbReference>
<reference evidence="3" key="1">
    <citation type="submission" date="2019-07" db="EMBL/GenBank/DDBJ databases">
        <title>Complete genome sequences of three Mycoplasma sp. 1220 strains.</title>
        <authorList>
            <person name="Grozner D."/>
            <person name="Forro B."/>
            <person name="Kovacs A.B."/>
            <person name="Marton S."/>
            <person name="Banyai K."/>
            <person name="Kreizinger Z."/>
            <person name="Sulyok K.M."/>
            <person name="Gyuranecz M."/>
        </authorList>
    </citation>
    <scope>NUCLEOTIDE SEQUENCE [LARGE SCALE GENOMIC DNA]</scope>
    <source>
        <strain evidence="3">MYCAV93</strain>
    </source>
</reference>
<accession>A0A5B8JC72</accession>
<evidence type="ECO:0000313" key="3">
    <source>
        <dbReference type="Proteomes" id="UP000317512"/>
    </source>
</evidence>
<keyword evidence="1" id="KW-0472">Membrane</keyword>
<dbReference type="EMBL" id="CP041663">
    <property type="protein sequence ID" value="QDY88662.1"/>
    <property type="molecule type" value="Genomic_DNA"/>
</dbReference>
<keyword evidence="1" id="KW-0812">Transmembrane</keyword>
<evidence type="ECO:0000313" key="2">
    <source>
        <dbReference type="EMBL" id="QDY88662.1"/>
    </source>
</evidence>
<sequence>MNFIKKYATKIWVASIFALITVPTSIFLFLNWPLNPTNRYMPNSIEYRQNFKKAAAKAKEFENTDVQEIILDKNYGEYLRKIGIEIDNSKIVGKNISDKDLKLDEIINFKYKKENFKITRWYRIREMGRVIVYIRASEHIISNPEHNEIFVILDGFDHEIKLPDNNTETREIVNNIGIKIINNEAGTITNSNGFFIDYEINEKENYPTTWYLMLPLHSLEYFSNLNNYDLTSKYLSKKYKENSIFSIYNSNSSLELKNVNLVFTGFDIFKSNLNYLKNYSNKFNEDENIEEYIDFAVLEIKFNTEEEAKRYTSISEIDYFSNIFLKEDVNFTPFDKFNFQFRNAKDNSIVKSNNYYVDDDPYLHYNPYILFDNKSFKTSFLINNNFISKFNYNQIDGENYVDITTGIGFSETGFDNGSSGSIIYNQDFFGYKVSNYRNINVGVYVPLIWNNISSFKSNIVDQINNPNVFNDLVLESYNLIYGNEKTQKNWYLKSLREIHPKIKTYLSSLNKWGNHEKEE</sequence>
<gene>
    <name evidence="2" type="ORF">FOY43_03305</name>
</gene>
<name>A0A5B8JC72_9MOLU</name>
<dbReference type="OrthoDB" id="399963at2"/>
<organism evidence="2 3">
    <name type="scientific">Mycoplasma anserisalpingitidis</name>
    <dbReference type="NCBI Taxonomy" id="519450"/>
    <lineage>
        <taxon>Bacteria</taxon>
        <taxon>Bacillati</taxon>
        <taxon>Mycoplasmatota</taxon>
        <taxon>Mollicutes</taxon>
        <taxon>Mycoplasmataceae</taxon>
        <taxon>Mycoplasma</taxon>
    </lineage>
</organism>
<feature type="transmembrane region" description="Helical" evidence="1">
    <location>
        <begin position="12"/>
        <end position="34"/>
    </location>
</feature>
<proteinExistence type="predicted"/>
<keyword evidence="1" id="KW-1133">Transmembrane helix</keyword>
<dbReference type="AlphaFoldDB" id="A0A5B8JC72"/>